<protein>
    <recommendedName>
        <fullName evidence="1">Pyridoxamine 5'-phosphate oxidase Alr4036 family FMN-binding domain-containing protein</fullName>
    </recommendedName>
</protein>
<dbReference type="PANTHER" id="PTHR28243:SF1">
    <property type="entry name" value="PYRIDOXAMINE 5'-PHOSPHATE OXIDASE ALR4036 FAMILY FMN-BINDING DOMAIN-CONTAINING PROTEIN"/>
    <property type="match status" value="1"/>
</dbReference>
<dbReference type="PANTHER" id="PTHR28243">
    <property type="entry name" value="AGL049CP"/>
    <property type="match status" value="1"/>
</dbReference>
<dbReference type="Proteomes" id="UP000232323">
    <property type="component" value="Unassembled WGS sequence"/>
</dbReference>
<dbReference type="Pfam" id="PF12766">
    <property type="entry name" value="Pyridox_oxase_2"/>
    <property type="match status" value="1"/>
</dbReference>
<dbReference type="InterPro" id="IPR024624">
    <property type="entry name" value="Pyridox_Oxase_Alr4036_FMN-bd"/>
</dbReference>
<dbReference type="AlphaFoldDB" id="A0A250XAJ1"/>
<dbReference type="GO" id="GO:0010181">
    <property type="term" value="F:FMN binding"/>
    <property type="evidence" value="ECO:0007669"/>
    <property type="project" value="InterPro"/>
</dbReference>
<keyword evidence="3" id="KW-1185">Reference proteome</keyword>
<dbReference type="UniPathway" id="UPA01068">
    <property type="reaction ID" value="UER00304"/>
</dbReference>
<dbReference type="EMBL" id="BEGY01000048">
    <property type="protein sequence ID" value="GAX80111.1"/>
    <property type="molecule type" value="Genomic_DNA"/>
</dbReference>
<dbReference type="STRING" id="1157962.A0A250XAJ1"/>
<sequence>MTTPLSLLGAPWKKKLLNSLEQNKSLAYAKYVQLATIQVDGKPANRTVVFRGFLGVGDDLTFVTDRRSKKVEEVAHNPNAEACWYFPISREQYRISGQLTVVGADHQDQQLREARQLAWSNMSNSGRSQFTWPQPREVRVQDPSAFTKPAPGPQETPLDDFCLVVMRVELVDYVQLFENVRESLWIDSESGAWMQQDLNP</sequence>
<gene>
    <name evidence="2" type="ORF">CEUSTIGMA_g7549.t1</name>
</gene>
<dbReference type="OrthoDB" id="434253at2759"/>
<dbReference type="Gene3D" id="2.30.110.10">
    <property type="entry name" value="Electron Transport, Fmn-binding Protein, Chain A"/>
    <property type="match status" value="1"/>
</dbReference>
<evidence type="ECO:0000259" key="1">
    <source>
        <dbReference type="Pfam" id="PF12766"/>
    </source>
</evidence>
<organism evidence="2 3">
    <name type="scientific">Chlamydomonas eustigma</name>
    <dbReference type="NCBI Taxonomy" id="1157962"/>
    <lineage>
        <taxon>Eukaryota</taxon>
        <taxon>Viridiplantae</taxon>
        <taxon>Chlorophyta</taxon>
        <taxon>core chlorophytes</taxon>
        <taxon>Chlorophyceae</taxon>
        <taxon>CS clade</taxon>
        <taxon>Chlamydomonadales</taxon>
        <taxon>Chlamydomonadaceae</taxon>
        <taxon>Chlamydomonas</taxon>
    </lineage>
</organism>
<dbReference type="SUPFAM" id="SSF50475">
    <property type="entry name" value="FMN-binding split barrel"/>
    <property type="match status" value="1"/>
</dbReference>
<reference evidence="2 3" key="1">
    <citation type="submission" date="2017-08" db="EMBL/GenBank/DDBJ databases">
        <title>Acidophilic green algal genome provides insights into adaptation to an acidic environment.</title>
        <authorList>
            <person name="Hirooka S."/>
            <person name="Hirose Y."/>
            <person name="Kanesaki Y."/>
            <person name="Higuchi S."/>
            <person name="Fujiwara T."/>
            <person name="Onuma R."/>
            <person name="Era A."/>
            <person name="Ohbayashi R."/>
            <person name="Uzuka A."/>
            <person name="Nozaki H."/>
            <person name="Yoshikawa H."/>
            <person name="Miyagishima S.Y."/>
        </authorList>
    </citation>
    <scope>NUCLEOTIDE SEQUENCE [LARGE SCALE GENOMIC DNA]</scope>
    <source>
        <strain evidence="2 3">NIES-2499</strain>
    </source>
</reference>
<dbReference type="InterPro" id="IPR024015">
    <property type="entry name" value="Pyridox_Oxase_FMN-dep_Alr4036"/>
</dbReference>
<dbReference type="InterPro" id="IPR012349">
    <property type="entry name" value="Split_barrel_FMN-bd"/>
</dbReference>
<name>A0A250XAJ1_9CHLO</name>
<feature type="domain" description="Pyridoxamine 5'-phosphate oxidase Alr4036 family FMN-binding" evidence="1">
    <location>
        <begin position="10"/>
        <end position="102"/>
    </location>
</feature>
<evidence type="ECO:0000313" key="3">
    <source>
        <dbReference type="Proteomes" id="UP000232323"/>
    </source>
</evidence>
<comment type="caution">
    <text evidence="2">The sequence shown here is derived from an EMBL/GenBank/DDBJ whole genome shotgun (WGS) entry which is preliminary data.</text>
</comment>
<dbReference type="NCBIfam" id="TIGR04026">
    <property type="entry name" value="PPOX_FMN_cyano"/>
    <property type="match status" value="1"/>
</dbReference>
<evidence type="ECO:0000313" key="2">
    <source>
        <dbReference type="EMBL" id="GAX80111.1"/>
    </source>
</evidence>
<proteinExistence type="predicted"/>
<accession>A0A250XAJ1</accession>